<dbReference type="Gene3D" id="3.30.420.10">
    <property type="entry name" value="Ribonuclease H-like superfamily/Ribonuclease H"/>
    <property type="match status" value="1"/>
</dbReference>
<evidence type="ECO:0000313" key="3">
    <source>
        <dbReference type="EMBL" id="NKE16172.1"/>
    </source>
</evidence>
<dbReference type="InterPro" id="IPR012337">
    <property type="entry name" value="RNaseH-like_sf"/>
</dbReference>
<dbReference type="PANTHER" id="PTHR35004:SF7">
    <property type="entry name" value="INTEGRASE PROTEIN"/>
    <property type="match status" value="1"/>
</dbReference>
<sequence>MDAHENARTTPHSRMLMVDRLEAGWTVAAVAAAMGTTPRTVRKWRDRFAVDGDAGLRDRSSRPHRSPARLSATAQAEIAALRRRRLSGPAIARQLGRPVSSVGVALRRLGLGRLAALDPPRQVIRYERERPGELIHIDIKKLGRIEGIGHRITGDRTGQSSRRGRGEGLGWEYLHVAIDDASRLAYTALMPDEKKESAVRFLEDALAWFGAHGVGVERVMTDNGSAFKSKLFAAALQRSGLKHKRTRPYTPRTNGKAERFIQTSLREWAYAMPFHSSAERARAMPAWLCHYNSLRPHSALGGKPPVSRLVRDNLLGSDT</sequence>
<dbReference type="NCBIfam" id="NF033577">
    <property type="entry name" value="transpos_IS481"/>
    <property type="match status" value="1"/>
</dbReference>
<evidence type="ECO:0000313" key="5">
    <source>
        <dbReference type="Proteomes" id="UP001138708"/>
    </source>
</evidence>
<dbReference type="Pfam" id="PF13011">
    <property type="entry name" value="LZ_Tnp_IS481"/>
    <property type="match status" value="1"/>
</dbReference>
<accession>A0A9X9WGT9</accession>
<dbReference type="GO" id="GO:0015074">
    <property type="term" value="P:DNA integration"/>
    <property type="evidence" value="ECO:0007669"/>
    <property type="project" value="InterPro"/>
</dbReference>
<protein>
    <submittedName>
        <fullName evidence="2">IS481 family transposase</fullName>
    </submittedName>
</protein>
<dbReference type="InterPro" id="IPR024967">
    <property type="entry name" value="DNA-bd_IS481-type"/>
</dbReference>
<comment type="caution">
    <text evidence="2">The sequence shown here is derived from an EMBL/GenBank/DDBJ whole genome shotgun (WGS) entry which is preliminary data.</text>
</comment>
<name>A0A9X9WGT9_9PROT</name>
<dbReference type="InterPro" id="IPR009057">
    <property type="entry name" value="Homeodomain-like_sf"/>
</dbReference>
<dbReference type="InterPro" id="IPR047656">
    <property type="entry name" value="IS481-like_transpos"/>
</dbReference>
<evidence type="ECO:0000259" key="1">
    <source>
        <dbReference type="PROSITE" id="PS50994"/>
    </source>
</evidence>
<reference evidence="2" key="3">
    <citation type="journal article" date="2021" name="Syst. Appl. Microbiol.">
        <title>Roseomonas hellenica sp. nov., isolated from roots of wild-growing Alkanna tinctoria.</title>
        <authorList>
            <person name="Rat A."/>
            <person name="Naranjo H.D."/>
            <person name="Lebbe L."/>
            <person name="Cnockaert M."/>
            <person name="Krigas N."/>
            <person name="Grigoriadou K."/>
            <person name="Maloupa E."/>
            <person name="Willems A."/>
        </authorList>
    </citation>
    <scope>NUCLEOTIDE SEQUENCE</scope>
    <source>
        <strain evidence="2">LMG 31161</strain>
    </source>
</reference>
<dbReference type="Proteomes" id="UP001138708">
    <property type="component" value="Unassembled WGS sequence"/>
</dbReference>
<dbReference type="InterPro" id="IPR001584">
    <property type="entry name" value="Integrase_cat-core"/>
</dbReference>
<organism evidence="2 5">
    <name type="scientific">Neoroseomonas oryzicola</name>
    <dbReference type="NCBI Taxonomy" id="535904"/>
    <lineage>
        <taxon>Bacteria</taxon>
        <taxon>Pseudomonadati</taxon>
        <taxon>Pseudomonadota</taxon>
        <taxon>Alphaproteobacteria</taxon>
        <taxon>Acetobacterales</taxon>
        <taxon>Acetobacteraceae</taxon>
        <taxon>Neoroseomonas</taxon>
    </lineage>
</organism>
<evidence type="ECO:0000313" key="2">
    <source>
        <dbReference type="EMBL" id="MBR0659549.1"/>
    </source>
</evidence>
<dbReference type="PANTHER" id="PTHR35004">
    <property type="entry name" value="TRANSPOSASE RV3428C-RELATED"/>
    <property type="match status" value="1"/>
</dbReference>
<reference evidence="3 4" key="2">
    <citation type="submission" date="2020-02" db="EMBL/GenBank/DDBJ databases">
        <authorList>
            <person name="Sun Q."/>
            <person name="Inoue M."/>
        </authorList>
    </citation>
    <scope>NUCLEOTIDE SEQUENCE [LARGE SCALE GENOMIC DNA]</scope>
    <source>
        <strain evidence="3 4">KCTC 22478</strain>
    </source>
</reference>
<dbReference type="Pfam" id="PF13683">
    <property type="entry name" value="rve_3"/>
    <property type="match status" value="1"/>
</dbReference>
<proteinExistence type="predicted"/>
<dbReference type="EMBL" id="JAAVUP010000001">
    <property type="protein sequence ID" value="NKE16172.1"/>
    <property type="molecule type" value="Genomic_DNA"/>
</dbReference>
<dbReference type="PROSITE" id="PS50994">
    <property type="entry name" value="INTEGRASE"/>
    <property type="match status" value="1"/>
</dbReference>
<dbReference type="EMBL" id="JAAEDK010000018">
    <property type="protein sequence ID" value="MBR0659549.1"/>
    <property type="molecule type" value="Genomic_DNA"/>
</dbReference>
<dbReference type="Proteomes" id="UP000746741">
    <property type="component" value="Unassembled WGS sequence"/>
</dbReference>
<feature type="domain" description="Integrase catalytic" evidence="1">
    <location>
        <begin position="127"/>
        <end position="313"/>
    </location>
</feature>
<dbReference type="Gene3D" id="1.10.10.60">
    <property type="entry name" value="Homeodomain-like"/>
    <property type="match status" value="1"/>
</dbReference>
<gene>
    <name evidence="3" type="ORF">GWK15_04405</name>
    <name evidence="2" type="ORF">GXW75_09840</name>
</gene>
<dbReference type="AlphaFoldDB" id="A0A9X9WGT9"/>
<dbReference type="GO" id="GO:0003676">
    <property type="term" value="F:nucleic acid binding"/>
    <property type="evidence" value="ECO:0007669"/>
    <property type="project" value="InterPro"/>
</dbReference>
<evidence type="ECO:0000313" key="4">
    <source>
        <dbReference type="Proteomes" id="UP000746741"/>
    </source>
</evidence>
<dbReference type="InterPro" id="IPR036397">
    <property type="entry name" value="RNaseH_sf"/>
</dbReference>
<reference evidence="2" key="1">
    <citation type="submission" date="2020-01" db="EMBL/GenBank/DDBJ databases">
        <authorList>
            <person name="Rat A."/>
        </authorList>
    </citation>
    <scope>NUCLEOTIDE SEQUENCE</scope>
    <source>
        <strain evidence="2">LMG 31161</strain>
    </source>
</reference>
<dbReference type="SUPFAM" id="SSF53098">
    <property type="entry name" value="Ribonuclease H-like"/>
    <property type="match status" value="1"/>
</dbReference>
<dbReference type="RefSeq" id="WP_168039423.1">
    <property type="nucleotide sequence ID" value="NZ_JAAEDK010000018.1"/>
</dbReference>
<dbReference type="SUPFAM" id="SSF46689">
    <property type="entry name" value="Homeodomain-like"/>
    <property type="match status" value="1"/>
</dbReference>
<keyword evidence="4" id="KW-1185">Reference proteome</keyword>